<evidence type="ECO:0000313" key="3">
    <source>
        <dbReference type="EMBL" id="KAG9340506.1"/>
    </source>
</evidence>
<dbReference type="Proteomes" id="UP000824540">
    <property type="component" value="Unassembled WGS sequence"/>
</dbReference>
<feature type="non-terminal residue" evidence="3">
    <location>
        <position position="1"/>
    </location>
</feature>
<evidence type="ECO:0000313" key="4">
    <source>
        <dbReference type="Proteomes" id="UP000824540"/>
    </source>
</evidence>
<keyword evidence="2" id="KW-0472">Membrane</keyword>
<comment type="caution">
    <text evidence="3">The sequence shown here is derived from an EMBL/GenBank/DDBJ whole genome shotgun (WGS) entry which is preliminary data.</text>
</comment>
<dbReference type="OrthoDB" id="287041at2759"/>
<keyword evidence="4" id="KW-1185">Reference proteome</keyword>
<accession>A0A8T2NLG1</accession>
<keyword evidence="2" id="KW-1133">Transmembrane helix</keyword>
<sequence length="236" mass="24808">MSAVSVFPMCVRASRGLLRLGNGIIGGSAPMVLASIRTLATDRTAGGETTGTGGIAQAILQEKLLQQQQKTHGQPPPEGDGNPEQKQQEQGDDKKQKENTAYAKKVVLRLAGLMGIGGAVGIVYIFGSNSVDEQGNKVSHFTRRHRLLSRLRSRGWESGAHIKVCTSFAAAGACTFALFVAFVLECGEERMSKGTLLSPSTSQNVGTVTGTVPSSPGRPIGVLEGWKDPGYGALSL</sequence>
<organism evidence="3 4">
    <name type="scientific">Albula glossodonta</name>
    <name type="common">roundjaw bonefish</name>
    <dbReference type="NCBI Taxonomy" id="121402"/>
    <lineage>
        <taxon>Eukaryota</taxon>
        <taxon>Metazoa</taxon>
        <taxon>Chordata</taxon>
        <taxon>Craniata</taxon>
        <taxon>Vertebrata</taxon>
        <taxon>Euteleostomi</taxon>
        <taxon>Actinopterygii</taxon>
        <taxon>Neopterygii</taxon>
        <taxon>Teleostei</taxon>
        <taxon>Albuliformes</taxon>
        <taxon>Albulidae</taxon>
        <taxon>Albula</taxon>
    </lineage>
</organism>
<feature type="transmembrane region" description="Helical" evidence="2">
    <location>
        <begin position="160"/>
        <end position="184"/>
    </location>
</feature>
<evidence type="ECO:0000256" key="1">
    <source>
        <dbReference type="SAM" id="MobiDB-lite"/>
    </source>
</evidence>
<feature type="region of interest" description="Disordered" evidence="1">
    <location>
        <begin position="66"/>
        <end position="98"/>
    </location>
</feature>
<gene>
    <name evidence="3" type="ORF">JZ751_021326</name>
</gene>
<name>A0A8T2NLG1_9TELE</name>
<reference evidence="3" key="1">
    <citation type="thesis" date="2021" institute="BYU ScholarsArchive" country="Provo, UT, USA">
        <title>Applications of and Algorithms for Genome Assembly and Genomic Analyses with an Emphasis on Marine Teleosts.</title>
        <authorList>
            <person name="Pickett B.D."/>
        </authorList>
    </citation>
    <scope>NUCLEOTIDE SEQUENCE</scope>
    <source>
        <strain evidence="3">HI-2016</strain>
    </source>
</reference>
<feature type="transmembrane region" description="Helical" evidence="2">
    <location>
        <begin position="106"/>
        <end position="127"/>
    </location>
</feature>
<proteinExistence type="predicted"/>
<keyword evidence="2" id="KW-0812">Transmembrane</keyword>
<dbReference type="EMBL" id="JAFBMS010000042">
    <property type="protein sequence ID" value="KAG9340506.1"/>
    <property type="molecule type" value="Genomic_DNA"/>
</dbReference>
<dbReference type="AlphaFoldDB" id="A0A8T2NLG1"/>
<protein>
    <submittedName>
        <fullName evidence="3">Uncharacterized protein</fullName>
    </submittedName>
</protein>
<feature type="compositionally biased region" description="Basic and acidic residues" evidence="1">
    <location>
        <begin position="86"/>
        <end position="98"/>
    </location>
</feature>
<evidence type="ECO:0000256" key="2">
    <source>
        <dbReference type="SAM" id="Phobius"/>
    </source>
</evidence>